<reference evidence="6 7" key="1">
    <citation type="submission" date="2020-02" db="EMBL/GenBank/DDBJ databases">
        <title>Shewanella WXL01 sp. nov., a marine bacterium isolated from green algae in Luhuitou Fringing Reef (Northern South China Sea).</title>
        <authorList>
            <person name="Wang X."/>
        </authorList>
    </citation>
    <scope>NUCLEOTIDE SEQUENCE [LARGE SCALE GENOMIC DNA]</scope>
    <source>
        <strain evidence="6 7">MCCC 1A01895</strain>
    </source>
</reference>
<comment type="caution">
    <text evidence="6">The sequence shown here is derived from an EMBL/GenBank/DDBJ whole genome shotgun (WGS) entry which is preliminary data.</text>
</comment>
<dbReference type="InterPro" id="IPR011010">
    <property type="entry name" value="DNA_brk_join_enz"/>
</dbReference>
<dbReference type="PANTHER" id="PTHR30629:SF2">
    <property type="entry name" value="PROPHAGE INTEGRASE INTS-RELATED"/>
    <property type="match status" value="1"/>
</dbReference>
<evidence type="ECO:0000256" key="3">
    <source>
        <dbReference type="ARBA" id="ARBA00023125"/>
    </source>
</evidence>
<dbReference type="RefSeq" id="WP_153661991.1">
    <property type="nucleotide sequence ID" value="NZ_JAAIKR010000004.1"/>
</dbReference>
<dbReference type="Pfam" id="PF00589">
    <property type="entry name" value="Phage_integrase"/>
    <property type="match status" value="1"/>
</dbReference>
<dbReference type="InterPro" id="IPR038488">
    <property type="entry name" value="Integrase_DNA-bd_sf"/>
</dbReference>
<dbReference type="Gene3D" id="1.10.443.10">
    <property type="entry name" value="Intergrase catalytic core"/>
    <property type="match status" value="1"/>
</dbReference>
<feature type="domain" description="Tyr recombinase" evidence="5">
    <location>
        <begin position="226"/>
        <end position="431"/>
    </location>
</feature>
<evidence type="ECO:0000259" key="5">
    <source>
        <dbReference type="PROSITE" id="PS51898"/>
    </source>
</evidence>
<proteinExistence type="inferred from homology"/>
<sequence>MTKKTLLTDTKLKKLLRADLSKQESHSVGMGLSVRVTPSQRQSGSVRPDNNLLWLYRYRVGDRATSPKALTLGKYPEISLSQATAIRDKCRKWLAAGKDPKNELAIQKQDTLKPLTVKQGLELWLSDFNARKRVNAEKHFAQFRKYIFPTLADLPLEQITKPMWIRCLHRSDDKWSVARGYTLNNLKQALRFLKKQGHKLDTDVFEIDFDDIGAAKQKKSSRAAVEVPDGEGNIEWDELRDLVEFSFNGKMVPYYQNLLQILLVTGARTQEVRLSRSSEWDLKRRVWTCPAEHNKVKDKARQAGGIGDIVRPIPEFICPLIESLVTNNPDGYLLGELKQAPAVSAWGGKLSQRIGWISDDEVKQHKQAGKPLKDHPKFFRFHHLRHTFSTALNELQTDNYAIEMMLGHALPRIEGNYNNSSAMKRKANLLRVWCSHIEKLLERGELASNVVSFGGSHG</sequence>
<evidence type="ECO:0000256" key="1">
    <source>
        <dbReference type="ARBA" id="ARBA00008857"/>
    </source>
</evidence>
<evidence type="ECO:0000313" key="6">
    <source>
        <dbReference type="EMBL" id="MBR9727505.1"/>
    </source>
</evidence>
<dbReference type="Gene3D" id="1.10.150.130">
    <property type="match status" value="1"/>
</dbReference>
<name>A0ABS5I2D0_9GAMM</name>
<dbReference type="EMBL" id="JAAIKR010000004">
    <property type="protein sequence ID" value="MBR9727505.1"/>
    <property type="molecule type" value="Genomic_DNA"/>
</dbReference>
<keyword evidence="7" id="KW-1185">Reference proteome</keyword>
<protein>
    <submittedName>
        <fullName evidence="6">Integrase family protein</fullName>
    </submittedName>
</protein>
<dbReference type="InterPro" id="IPR002104">
    <property type="entry name" value="Integrase_catalytic"/>
</dbReference>
<evidence type="ECO:0000256" key="2">
    <source>
        <dbReference type="ARBA" id="ARBA00022908"/>
    </source>
</evidence>
<keyword evidence="2" id="KW-0229">DNA integration</keyword>
<dbReference type="InterPro" id="IPR025166">
    <property type="entry name" value="Integrase_DNA_bind_dom"/>
</dbReference>
<accession>A0ABS5I2D0</accession>
<keyword evidence="3" id="KW-0238">DNA-binding</keyword>
<dbReference type="SUPFAM" id="SSF56349">
    <property type="entry name" value="DNA breaking-rejoining enzymes"/>
    <property type="match status" value="1"/>
</dbReference>
<keyword evidence="4" id="KW-0233">DNA recombination</keyword>
<dbReference type="InterPro" id="IPR010998">
    <property type="entry name" value="Integrase_recombinase_N"/>
</dbReference>
<organism evidence="6 7">
    <name type="scientific">Shewanella intestini</name>
    <dbReference type="NCBI Taxonomy" id="2017544"/>
    <lineage>
        <taxon>Bacteria</taxon>
        <taxon>Pseudomonadati</taxon>
        <taxon>Pseudomonadota</taxon>
        <taxon>Gammaproteobacteria</taxon>
        <taxon>Alteromonadales</taxon>
        <taxon>Shewanellaceae</taxon>
        <taxon>Shewanella</taxon>
    </lineage>
</organism>
<dbReference type="Proteomes" id="UP000811844">
    <property type="component" value="Unassembled WGS sequence"/>
</dbReference>
<dbReference type="Gene3D" id="3.30.160.390">
    <property type="entry name" value="Integrase, DNA-binding domain"/>
    <property type="match status" value="1"/>
</dbReference>
<evidence type="ECO:0000256" key="4">
    <source>
        <dbReference type="ARBA" id="ARBA00023172"/>
    </source>
</evidence>
<dbReference type="Pfam" id="PF13356">
    <property type="entry name" value="Arm-DNA-bind_3"/>
    <property type="match status" value="1"/>
</dbReference>
<dbReference type="PROSITE" id="PS51898">
    <property type="entry name" value="TYR_RECOMBINASE"/>
    <property type="match status" value="1"/>
</dbReference>
<evidence type="ECO:0000313" key="7">
    <source>
        <dbReference type="Proteomes" id="UP000811844"/>
    </source>
</evidence>
<comment type="similarity">
    <text evidence="1">Belongs to the 'phage' integrase family.</text>
</comment>
<gene>
    <name evidence="6" type="ORF">G3R48_05840</name>
</gene>
<dbReference type="PANTHER" id="PTHR30629">
    <property type="entry name" value="PROPHAGE INTEGRASE"/>
    <property type="match status" value="1"/>
</dbReference>
<dbReference type="InterPro" id="IPR013762">
    <property type="entry name" value="Integrase-like_cat_sf"/>
</dbReference>
<dbReference type="InterPro" id="IPR050808">
    <property type="entry name" value="Phage_Integrase"/>
</dbReference>